<dbReference type="InterPro" id="IPR046531">
    <property type="entry name" value="DUF6596"/>
</dbReference>
<dbReference type="SUPFAM" id="SSF88659">
    <property type="entry name" value="Sigma3 and sigma4 domains of RNA polymerase sigma factors"/>
    <property type="match status" value="1"/>
</dbReference>
<dbReference type="Pfam" id="PF20239">
    <property type="entry name" value="DUF6596"/>
    <property type="match status" value="1"/>
</dbReference>
<dbReference type="RefSeq" id="WP_146977571.1">
    <property type="nucleotide sequence ID" value="NZ_VOSL01000148.1"/>
</dbReference>
<feature type="domain" description="RNA polymerase sigma factor 70 region 4 type 2" evidence="2">
    <location>
        <begin position="120"/>
        <end position="171"/>
    </location>
</feature>
<dbReference type="EMBL" id="VOSL01000148">
    <property type="protein sequence ID" value="TXD31398.1"/>
    <property type="molecule type" value="Genomic_DNA"/>
</dbReference>
<organism evidence="4 5">
    <name type="scientific">Lujinxingia vulgaris</name>
    <dbReference type="NCBI Taxonomy" id="2600176"/>
    <lineage>
        <taxon>Bacteria</taxon>
        <taxon>Deltaproteobacteria</taxon>
        <taxon>Bradymonadales</taxon>
        <taxon>Lujinxingiaceae</taxon>
        <taxon>Lujinxingia</taxon>
    </lineage>
</organism>
<dbReference type="InterPro" id="IPR011990">
    <property type="entry name" value="TPR-like_helical_dom_sf"/>
</dbReference>
<dbReference type="OrthoDB" id="9780299at2"/>
<dbReference type="SUPFAM" id="SSF88946">
    <property type="entry name" value="Sigma2 domain of RNA polymerase sigma factors"/>
    <property type="match status" value="1"/>
</dbReference>
<feature type="domain" description="DUF6596" evidence="3">
    <location>
        <begin position="189"/>
        <end position="290"/>
    </location>
</feature>
<dbReference type="Proteomes" id="UP000321046">
    <property type="component" value="Unassembled WGS sequence"/>
</dbReference>
<dbReference type="InterPro" id="IPR007627">
    <property type="entry name" value="RNA_pol_sigma70_r2"/>
</dbReference>
<dbReference type="Pfam" id="PF08281">
    <property type="entry name" value="Sigma70_r4_2"/>
    <property type="match status" value="1"/>
</dbReference>
<protein>
    <submittedName>
        <fullName evidence="4">RNA polymerase sigma factor</fullName>
    </submittedName>
</protein>
<dbReference type="Gene3D" id="1.25.40.10">
    <property type="entry name" value="Tetratricopeptide repeat domain"/>
    <property type="match status" value="1"/>
</dbReference>
<name>A0A5C6WX08_9DELT</name>
<dbReference type="GO" id="GO:0003677">
    <property type="term" value="F:DNA binding"/>
    <property type="evidence" value="ECO:0007669"/>
    <property type="project" value="InterPro"/>
</dbReference>
<dbReference type="SUPFAM" id="SSF48452">
    <property type="entry name" value="TPR-like"/>
    <property type="match status" value="1"/>
</dbReference>
<dbReference type="Pfam" id="PF04542">
    <property type="entry name" value="Sigma70_r2"/>
    <property type="match status" value="1"/>
</dbReference>
<evidence type="ECO:0000259" key="3">
    <source>
        <dbReference type="Pfam" id="PF20239"/>
    </source>
</evidence>
<sequence>MRDVDGGFDALYREHAPAARATLIRLLGDFELAEDALHEAWIVAMQSWVDDGGALQLPANPRAWLISTARFKGIDRLRRRVRYREKLALVAAGEPSASEATPEQALVDATVFEDDRLRLIFTCCHPALSREAQVALTLREVCGLSTEEIARAFLLRAPTLAQRIVRAKRKIQSAKIPYAIPEAADIPMRLEAVLSVIYLVFNEGYAASSGDALIRRELCLEAIGLGRLVVDLLDEPDGEALGLVALMLLSESRRVARTDARGDLVLLEDQDRALWDRELMEEGRAYVARAFATGEVGSYALQAAIAAVHARAETFEATDWAEIVALYDLLYEASDSPVVALNRAVALAMRDGPAAGLELVEALLRDDALKNYHLAHAARADLYRRLGRREDARVAYRRALELTELEPERRFLSRRLQELDG</sequence>
<comment type="caution">
    <text evidence="4">The sequence shown here is derived from an EMBL/GenBank/DDBJ whole genome shotgun (WGS) entry which is preliminary data.</text>
</comment>
<dbReference type="Gene3D" id="1.10.1740.10">
    <property type="match status" value="1"/>
</dbReference>
<dbReference type="InterPro" id="IPR014284">
    <property type="entry name" value="RNA_pol_sigma-70_dom"/>
</dbReference>
<dbReference type="InterPro" id="IPR036388">
    <property type="entry name" value="WH-like_DNA-bd_sf"/>
</dbReference>
<dbReference type="Gene3D" id="1.10.10.10">
    <property type="entry name" value="Winged helix-like DNA-binding domain superfamily/Winged helix DNA-binding domain"/>
    <property type="match status" value="1"/>
</dbReference>
<accession>A0A5C6WX08</accession>
<dbReference type="GO" id="GO:0006352">
    <property type="term" value="P:DNA-templated transcription initiation"/>
    <property type="evidence" value="ECO:0007669"/>
    <property type="project" value="InterPro"/>
</dbReference>
<dbReference type="InterPro" id="IPR013325">
    <property type="entry name" value="RNA_pol_sigma_r2"/>
</dbReference>
<dbReference type="PANTHER" id="PTHR47756">
    <property type="entry name" value="BLL6612 PROTEIN-RELATED"/>
    <property type="match status" value="1"/>
</dbReference>
<dbReference type="NCBIfam" id="TIGR02937">
    <property type="entry name" value="sigma70-ECF"/>
    <property type="match status" value="1"/>
</dbReference>
<feature type="domain" description="RNA polymerase sigma-70 region 2" evidence="1">
    <location>
        <begin position="11"/>
        <end position="82"/>
    </location>
</feature>
<dbReference type="InterPro" id="IPR013324">
    <property type="entry name" value="RNA_pol_sigma_r3/r4-like"/>
</dbReference>
<evidence type="ECO:0000313" key="4">
    <source>
        <dbReference type="EMBL" id="TXD31398.1"/>
    </source>
</evidence>
<evidence type="ECO:0000259" key="1">
    <source>
        <dbReference type="Pfam" id="PF04542"/>
    </source>
</evidence>
<dbReference type="GO" id="GO:0016987">
    <property type="term" value="F:sigma factor activity"/>
    <property type="evidence" value="ECO:0007669"/>
    <property type="project" value="InterPro"/>
</dbReference>
<dbReference type="PANTHER" id="PTHR47756:SF2">
    <property type="entry name" value="BLL6612 PROTEIN"/>
    <property type="match status" value="1"/>
</dbReference>
<evidence type="ECO:0000313" key="5">
    <source>
        <dbReference type="Proteomes" id="UP000321046"/>
    </source>
</evidence>
<proteinExistence type="predicted"/>
<gene>
    <name evidence="4" type="ORF">FRC96_21295</name>
</gene>
<evidence type="ECO:0000259" key="2">
    <source>
        <dbReference type="Pfam" id="PF08281"/>
    </source>
</evidence>
<reference evidence="4 5" key="1">
    <citation type="submission" date="2019-08" db="EMBL/GenBank/DDBJ databases">
        <title>Bradymonadales sp. TMQ2.</title>
        <authorList>
            <person name="Liang Q."/>
        </authorList>
    </citation>
    <scope>NUCLEOTIDE SEQUENCE [LARGE SCALE GENOMIC DNA]</scope>
    <source>
        <strain evidence="4 5">TMQ2</strain>
    </source>
</reference>
<dbReference type="InterPro" id="IPR013249">
    <property type="entry name" value="RNA_pol_sigma70_r4_t2"/>
</dbReference>
<dbReference type="AlphaFoldDB" id="A0A5C6WX08"/>